<feature type="transmembrane region" description="Helical" evidence="10">
    <location>
        <begin position="876"/>
        <end position="896"/>
    </location>
</feature>
<dbReference type="CDD" id="cd06867">
    <property type="entry name" value="PX_SNX41_42"/>
    <property type="match status" value="1"/>
</dbReference>
<feature type="transmembrane region" description="Helical" evidence="10">
    <location>
        <begin position="1167"/>
        <end position="1188"/>
    </location>
</feature>
<dbReference type="PANTHER" id="PTHR46979">
    <property type="entry name" value="SORTING NEXIN-41"/>
    <property type="match status" value="1"/>
</dbReference>
<dbReference type="RefSeq" id="XP_014169647.1">
    <property type="nucleotide sequence ID" value="XM_014314172.1"/>
</dbReference>
<feature type="domain" description="PX" evidence="11">
    <location>
        <begin position="89"/>
        <end position="208"/>
    </location>
</feature>
<dbReference type="OrthoDB" id="289314at2759"/>
<dbReference type="Pfam" id="PF00787">
    <property type="entry name" value="PX"/>
    <property type="match status" value="1"/>
</dbReference>
<organism evidence="13">
    <name type="scientific">Grosmannia clavigera (strain kw1407 / UAMH 11150)</name>
    <name type="common">Blue stain fungus</name>
    <name type="synonym">Graphiocladiella clavigera</name>
    <dbReference type="NCBI Taxonomy" id="655863"/>
    <lineage>
        <taxon>Eukaryota</taxon>
        <taxon>Fungi</taxon>
        <taxon>Dikarya</taxon>
        <taxon>Ascomycota</taxon>
        <taxon>Pezizomycotina</taxon>
        <taxon>Sordariomycetes</taxon>
        <taxon>Sordariomycetidae</taxon>
        <taxon>Ophiostomatales</taxon>
        <taxon>Ophiostomataceae</taxon>
        <taxon>Leptographium</taxon>
    </lineage>
</organism>
<dbReference type="SUPFAM" id="SSF64268">
    <property type="entry name" value="PX domain"/>
    <property type="match status" value="1"/>
</dbReference>
<dbReference type="GO" id="GO:0042147">
    <property type="term" value="P:retrograde transport, endosome to Golgi"/>
    <property type="evidence" value="ECO:0007669"/>
    <property type="project" value="InterPro"/>
</dbReference>
<reference evidence="12 13" key="1">
    <citation type="journal article" date="2011" name="Proc. Natl. Acad. Sci. U.S.A.">
        <title>Genome and transcriptome analyses of the mountain pine beetle-fungal symbiont Grosmannia clavigera, a lodgepole pine pathogen.</title>
        <authorList>
            <person name="DiGuistini S."/>
            <person name="Wang Y."/>
            <person name="Liao N.Y."/>
            <person name="Taylor G."/>
            <person name="Tanguay P."/>
            <person name="Feau N."/>
            <person name="Henrissat B."/>
            <person name="Chan S.K."/>
            <person name="Hesse-Orce U."/>
            <person name="Alamouti S.M."/>
            <person name="Tsui C.K.M."/>
            <person name="Docking R.T."/>
            <person name="Levasseur A."/>
            <person name="Haridas S."/>
            <person name="Robertson G."/>
            <person name="Birol I."/>
            <person name="Holt R.A."/>
            <person name="Marra M.A."/>
            <person name="Hamelin R.C."/>
            <person name="Hirst M."/>
            <person name="Jones S.J.M."/>
            <person name="Bohlmann J."/>
            <person name="Breuil C."/>
        </authorList>
    </citation>
    <scope>NUCLEOTIDE SEQUENCE [LARGE SCALE GENOMIC DNA]</scope>
    <source>
        <strain evidence="13">kw1407 / UAMH 11150</strain>
    </source>
</reference>
<feature type="transmembrane region" description="Helical" evidence="10">
    <location>
        <begin position="1140"/>
        <end position="1161"/>
    </location>
</feature>
<dbReference type="GO" id="GO:0005829">
    <property type="term" value="C:cytosol"/>
    <property type="evidence" value="ECO:0007669"/>
    <property type="project" value="GOC"/>
</dbReference>
<name>F0XPV6_GROCL</name>
<dbReference type="PANTHER" id="PTHR46979:SF2">
    <property type="entry name" value="SORTING NEXIN-41"/>
    <property type="match status" value="1"/>
</dbReference>
<dbReference type="InterPro" id="IPR036259">
    <property type="entry name" value="MFS_trans_sf"/>
</dbReference>
<feature type="compositionally biased region" description="Polar residues" evidence="9">
    <location>
        <begin position="427"/>
        <end position="445"/>
    </location>
</feature>
<feature type="region of interest" description="Disordered" evidence="9">
    <location>
        <begin position="1324"/>
        <end position="1372"/>
    </location>
</feature>
<evidence type="ECO:0000313" key="13">
    <source>
        <dbReference type="Proteomes" id="UP000007796"/>
    </source>
</evidence>
<evidence type="ECO:0000256" key="4">
    <source>
        <dbReference type="ARBA" id="ARBA00022753"/>
    </source>
</evidence>
<evidence type="ECO:0000256" key="2">
    <source>
        <dbReference type="ARBA" id="ARBA00010883"/>
    </source>
</evidence>
<feature type="region of interest" description="Disordered" evidence="9">
    <location>
        <begin position="1"/>
        <end position="79"/>
    </location>
</feature>
<keyword evidence="10" id="KW-0812">Transmembrane</keyword>
<dbReference type="InterPro" id="IPR044106">
    <property type="entry name" value="PX_Snx41/Atg20"/>
</dbReference>
<dbReference type="Pfam" id="PF13347">
    <property type="entry name" value="MFS_2"/>
    <property type="match status" value="1"/>
</dbReference>
<dbReference type="eggNOG" id="KOG2273">
    <property type="taxonomic scope" value="Eukaryota"/>
</dbReference>
<feature type="region of interest" description="Disordered" evidence="9">
    <location>
        <begin position="659"/>
        <end position="756"/>
    </location>
</feature>
<dbReference type="PROSITE" id="PS50195">
    <property type="entry name" value="PX"/>
    <property type="match status" value="1"/>
</dbReference>
<dbReference type="HOGENOM" id="CLU_256204_0_0_1"/>
<evidence type="ECO:0000259" key="11">
    <source>
        <dbReference type="PROSITE" id="PS50195"/>
    </source>
</evidence>
<dbReference type="SMART" id="SM00312">
    <property type="entry name" value="PX"/>
    <property type="match status" value="1"/>
</dbReference>
<dbReference type="EMBL" id="GL629801">
    <property type="protein sequence ID" value="EFX00165.1"/>
    <property type="molecule type" value="Genomic_DNA"/>
</dbReference>
<gene>
    <name evidence="12" type="ORF">CMQ_7167</name>
</gene>
<dbReference type="eggNOG" id="KOG0637">
    <property type="taxonomic scope" value="Eukaryota"/>
</dbReference>
<feature type="region of interest" description="Disordered" evidence="9">
    <location>
        <begin position="1201"/>
        <end position="1235"/>
    </location>
</feature>
<dbReference type="GO" id="GO:0015031">
    <property type="term" value="P:protein transport"/>
    <property type="evidence" value="ECO:0007669"/>
    <property type="project" value="UniProtKB-KW"/>
</dbReference>
<evidence type="ECO:0000313" key="12">
    <source>
        <dbReference type="EMBL" id="EFX00165.1"/>
    </source>
</evidence>
<dbReference type="Gene3D" id="1.20.1250.20">
    <property type="entry name" value="MFS general substrate transporter like domains"/>
    <property type="match status" value="1"/>
</dbReference>
<dbReference type="GeneID" id="25980681"/>
<evidence type="ECO:0000256" key="1">
    <source>
        <dbReference type="ARBA" id="ARBA00004481"/>
    </source>
</evidence>
<comment type="subcellular location">
    <subcellularLocation>
        <location evidence="1">Endosome membrane</location>
        <topology evidence="1">Peripheral membrane protein</topology>
    </subcellularLocation>
</comment>
<keyword evidence="5" id="KW-0653">Protein transport</keyword>
<dbReference type="InParanoid" id="F0XPV6"/>
<dbReference type="InterPro" id="IPR027267">
    <property type="entry name" value="AH/BAR_dom_sf"/>
</dbReference>
<dbReference type="InterPro" id="IPR051079">
    <property type="entry name" value="Sorting_Nexin_Autophagy"/>
</dbReference>
<feature type="transmembrane region" description="Helical" evidence="10">
    <location>
        <begin position="1070"/>
        <end position="1093"/>
    </location>
</feature>
<dbReference type="STRING" id="655863.F0XPV6"/>
<evidence type="ECO:0000256" key="10">
    <source>
        <dbReference type="SAM" id="Phobius"/>
    </source>
</evidence>
<keyword evidence="10" id="KW-1133">Transmembrane helix</keyword>
<dbReference type="GO" id="GO:0006914">
    <property type="term" value="P:autophagy"/>
    <property type="evidence" value="ECO:0007669"/>
    <property type="project" value="UniProtKB-KW"/>
</dbReference>
<evidence type="ECO:0000256" key="7">
    <source>
        <dbReference type="ARBA" id="ARBA00023121"/>
    </source>
</evidence>
<evidence type="ECO:0000256" key="9">
    <source>
        <dbReference type="SAM" id="MobiDB-lite"/>
    </source>
</evidence>
<protein>
    <submittedName>
        <fullName evidence="12">Autophagy protein</fullName>
    </submittedName>
</protein>
<feature type="transmembrane region" description="Helical" evidence="10">
    <location>
        <begin position="954"/>
        <end position="976"/>
    </location>
</feature>
<dbReference type="GO" id="GO:0035091">
    <property type="term" value="F:phosphatidylinositol binding"/>
    <property type="evidence" value="ECO:0007669"/>
    <property type="project" value="InterPro"/>
</dbReference>
<feature type="transmembrane region" description="Helical" evidence="10">
    <location>
        <begin position="1279"/>
        <end position="1297"/>
    </location>
</feature>
<keyword evidence="6" id="KW-0072">Autophagy</keyword>
<dbReference type="GO" id="GO:0010008">
    <property type="term" value="C:endosome membrane"/>
    <property type="evidence" value="ECO:0007669"/>
    <property type="project" value="UniProtKB-SubCell"/>
</dbReference>
<feature type="region of interest" description="Disordered" evidence="9">
    <location>
        <begin position="427"/>
        <end position="510"/>
    </location>
</feature>
<evidence type="ECO:0000256" key="8">
    <source>
        <dbReference type="ARBA" id="ARBA00023136"/>
    </source>
</evidence>
<accession>F0XPV6</accession>
<evidence type="ECO:0000256" key="3">
    <source>
        <dbReference type="ARBA" id="ARBA00022448"/>
    </source>
</evidence>
<keyword evidence="4" id="KW-0967">Endosome</keyword>
<feature type="transmembrane region" description="Helical" evidence="10">
    <location>
        <begin position="837"/>
        <end position="856"/>
    </location>
</feature>
<dbReference type="InterPro" id="IPR001683">
    <property type="entry name" value="PX_dom"/>
</dbReference>
<keyword evidence="13" id="KW-1185">Reference proteome</keyword>
<dbReference type="SUPFAM" id="SSF103473">
    <property type="entry name" value="MFS general substrate transporter"/>
    <property type="match status" value="1"/>
</dbReference>
<dbReference type="Gene3D" id="3.30.1520.10">
    <property type="entry name" value="Phox-like domain"/>
    <property type="match status" value="1"/>
</dbReference>
<dbReference type="Proteomes" id="UP000007796">
    <property type="component" value="Unassembled WGS sequence"/>
</dbReference>
<keyword evidence="3" id="KW-0813">Transport</keyword>
<feature type="transmembrane region" description="Helical" evidence="10">
    <location>
        <begin position="1018"/>
        <end position="1040"/>
    </location>
</feature>
<dbReference type="InterPro" id="IPR036871">
    <property type="entry name" value="PX_dom_sf"/>
</dbReference>
<feature type="compositionally biased region" description="Acidic residues" evidence="9">
    <location>
        <begin position="1224"/>
        <end position="1235"/>
    </location>
</feature>
<sequence>MWNDEDNNPYGSSFDRRDSFESSVAPSSPDSHARYSAPSTDDEPDIIPSYGKSSSDDDSDEEVAAEAPSGLQPRRKPGGYDSRVEQILYENPETPILIVDAGKSPENNGRFIVYTIRTGDLEVRRRYSEFASLREALTRLHPTLIIPPIPEKHTMADYAANPTNAKQDQQIIDLRKRMLAVFLNRCRRMEQIRMDGVWWRFLDPNASWNEVLHSHPIASIPKSILKAPPLDPANPTPAHAYLPIPANSARLRVPAGISVPSSDDAVSRFPPESAQLSEQELDPYFTSYEASSKELEQLLTGPMEKVNRRTLSHLSTLASDLAELGARYNAFALSEQAPTLGPAIERVGQAVDSSYIATEELATSLGASFAEPMREHAQFAGVVRTVLRYRILKRVQQEMTDEDLMKKRALLEQLERSEAEARRIDQYLSNSQQIQPPRRSNSARDPSSGGRHHRDGSQEDTASIDSDFPPTHGDYSSVPSAKNGPPERSVPTQGHRKMPSSSSITNKIFGPLRHAVQGVVDVDPERTRRDTITKTRESIAHLEQAQVASAQDVKDASTSVLHDLKRFQLEKEDDLKRYMIAYAKSQIEWAKENKETWEEARAEINKIDESSTLAFFFLTEAVIQSGVNDRKKHYLIFNPSTDSGNSSCLYDKAAPFGSSDQANVSPSGPMPALGAISTAADSGEPERPTLPGVDTSHGGNDQDDDRDGGEHSPLLSAEPSADVDASRVSEATGGLRHHHHFGHGSSADEAAADEDEAQRQRTRSVWYLMLLTLSIGGLQIAWSVELSNGSPFLLSLGLSKSLMALVWIAGPLTGTLVQPYVGMLSDSCRVPWGKRKPFMLGGAAATIVSLMCLAWTREVVAGTLHGVFGADPTSGGVRTAIIIVAVFWVYVLDFAINTVQAAIRAFIVDCAPAHQQEAANAMASRMTGLGNIIGYVAGYANLPTFLWWLGDTQFKDLCAIASVALGSTILISCLLIHERDPRLDGPPSASASHRHGVVSFFKQIFVSIRRLPPQIKRVCTVQFCAWVGFFPMLFYTSSYIGEIYVEPFLQDNPHMTPEQLDRLYEEATRVGTFALLVYSITSLCTNVFLPFFIAPTYDTRPVVGDQQRQLAALVSDASIFSTPKSWLDYLVIPGLTLRRAWMLSLLLFSGSMSCTVLVHSVAAATALIGLVGITWALTLWAPWAIISAEISRRDVRMRAQKQQKQQQTLAEHANGDDFVGNGPSDEESGNEEEEVDQAGVILGIHNMAIAAPQMIATVGSSIIFKFLQKPRGTPGDHSIAVVMALGGITVLVAAFFVHRIEDEPTDLLSGQAAYSNLPVDDGEDEYLAQEDASDVSADRCPSRRQSSEQLTRESQDRAALARGSSYSGGLEY</sequence>
<evidence type="ECO:0000256" key="6">
    <source>
        <dbReference type="ARBA" id="ARBA00023006"/>
    </source>
</evidence>
<feature type="transmembrane region" description="Helical" evidence="10">
    <location>
        <begin position="804"/>
        <end position="825"/>
    </location>
</feature>
<proteinExistence type="inferred from homology"/>
<comment type="similarity">
    <text evidence="2">Belongs to the sorting nexin family.</text>
</comment>
<dbReference type="Gene3D" id="1.20.1270.60">
    <property type="entry name" value="Arfaptin homology (AH) domain/BAR domain"/>
    <property type="match status" value="2"/>
</dbReference>
<feature type="compositionally biased region" description="Acidic residues" evidence="9">
    <location>
        <begin position="1324"/>
        <end position="1333"/>
    </location>
</feature>
<feature type="transmembrane region" description="Helical" evidence="10">
    <location>
        <begin position="1247"/>
        <end position="1267"/>
    </location>
</feature>
<feature type="transmembrane region" description="Helical" evidence="10">
    <location>
        <begin position="929"/>
        <end position="948"/>
    </location>
</feature>
<keyword evidence="8 10" id="KW-0472">Membrane</keyword>
<keyword evidence="7" id="KW-0446">Lipid-binding</keyword>
<evidence type="ECO:0000256" key="5">
    <source>
        <dbReference type="ARBA" id="ARBA00022927"/>
    </source>
</evidence>